<evidence type="ECO:0000313" key="7">
    <source>
        <dbReference type="Proteomes" id="UP000035057"/>
    </source>
</evidence>
<evidence type="ECO:0000256" key="1">
    <source>
        <dbReference type="ARBA" id="ARBA00022448"/>
    </source>
</evidence>
<comment type="caution">
    <text evidence="6">The sequence shown here is derived from an EMBL/GenBank/DDBJ whole genome shotgun (WGS) entry which is preliminary data.</text>
</comment>
<dbReference type="InterPro" id="IPR009050">
    <property type="entry name" value="Globin-like_sf"/>
</dbReference>
<evidence type="ECO:0000256" key="4">
    <source>
        <dbReference type="ARBA" id="ARBA00023004"/>
    </source>
</evidence>
<feature type="binding site" description="distal binding residue" evidence="5">
    <location>
        <position position="80"/>
    </location>
    <ligand>
        <name>heme</name>
        <dbReference type="ChEBI" id="CHEBI:30413"/>
    </ligand>
    <ligandPart>
        <name>Fe</name>
        <dbReference type="ChEBI" id="CHEBI:18248"/>
    </ligandPart>
</feature>
<proteinExistence type="predicted"/>
<dbReference type="GO" id="GO:0019825">
    <property type="term" value="F:oxygen binding"/>
    <property type="evidence" value="ECO:0007669"/>
    <property type="project" value="InterPro"/>
</dbReference>
<name>A0A072N7S4_9GAMM</name>
<dbReference type="GO" id="GO:0020037">
    <property type="term" value="F:heme binding"/>
    <property type="evidence" value="ECO:0007669"/>
    <property type="project" value="InterPro"/>
</dbReference>
<dbReference type="CDD" id="cd00454">
    <property type="entry name" value="TrHb1_N"/>
    <property type="match status" value="1"/>
</dbReference>
<gene>
    <name evidence="6" type="ORF">D777_00041</name>
</gene>
<dbReference type="InterPro" id="IPR012292">
    <property type="entry name" value="Globin/Proto"/>
</dbReference>
<accession>A0A072N7S4</accession>
<keyword evidence="3 5" id="KW-0479">Metal-binding</keyword>
<protein>
    <submittedName>
        <fullName evidence="6">Cyanoglobin</fullName>
    </submittedName>
</protein>
<evidence type="ECO:0000256" key="2">
    <source>
        <dbReference type="ARBA" id="ARBA00022617"/>
    </source>
</evidence>
<dbReference type="GO" id="GO:0046872">
    <property type="term" value="F:metal ion binding"/>
    <property type="evidence" value="ECO:0007669"/>
    <property type="project" value="UniProtKB-KW"/>
</dbReference>
<sequence length="128" mass="13711">MDNNQEVIMTDSLFNRLGGADGIARISSDVVDNHAANPVIGVRFAGSDLDQLKHAATTFFITATGGPSDAYQGKDMVAAHKNMNISPAEFMAVLDDALDALNKNDIGQREQEEVLFALYGLRSQVVGV</sequence>
<evidence type="ECO:0000256" key="3">
    <source>
        <dbReference type="ARBA" id="ARBA00022723"/>
    </source>
</evidence>
<organism evidence="6 7">
    <name type="scientific">Marinobacter nitratireducens</name>
    <dbReference type="NCBI Taxonomy" id="1137280"/>
    <lineage>
        <taxon>Bacteria</taxon>
        <taxon>Pseudomonadati</taxon>
        <taxon>Pseudomonadota</taxon>
        <taxon>Gammaproteobacteria</taxon>
        <taxon>Pseudomonadales</taxon>
        <taxon>Marinobacteraceae</taxon>
        <taxon>Marinobacter</taxon>
    </lineage>
</organism>
<evidence type="ECO:0000256" key="5">
    <source>
        <dbReference type="PIRSR" id="PIRSR601486-1"/>
    </source>
</evidence>
<dbReference type="InterPro" id="IPR001486">
    <property type="entry name" value="Hemoglobin_trunc"/>
</dbReference>
<keyword evidence="2 5" id="KW-0349">Heme</keyword>
<keyword evidence="1" id="KW-0813">Transport</keyword>
<evidence type="ECO:0000313" key="6">
    <source>
        <dbReference type="EMBL" id="KEF33033.1"/>
    </source>
</evidence>
<dbReference type="STRING" id="1137280.D777_00041"/>
<dbReference type="Gene3D" id="1.10.490.10">
    <property type="entry name" value="Globins"/>
    <property type="match status" value="1"/>
</dbReference>
<dbReference type="AlphaFoldDB" id="A0A072N7S4"/>
<keyword evidence="7" id="KW-1185">Reference proteome</keyword>
<dbReference type="EMBL" id="ANIE01000001">
    <property type="protein sequence ID" value="KEF33033.1"/>
    <property type="molecule type" value="Genomic_DNA"/>
</dbReference>
<dbReference type="Proteomes" id="UP000035057">
    <property type="component" value="Unassembled WGS sequence"/>
</dbReference>
<reference evidence="6 7" key="1">
    <citation type="submission" date="2012-12" db="EMBL/GenBank/DDBJ databases">
        <title>Genome assembly of Marinobacter sp. AK21.</title>
        <authorList>
            <person name="Khatri I."/>
            <person name="Kumar R."/>
            <person name="Vaidya B."/>
            <person name="Subramanian S."/>
            <person name="Pinnaka A."/>
        </authorList>
    </citation>
    <scope>NUCLEOTIDE SEQUENCE [LARGE SCALE GENOMIC DNA]</scope>
    <source>
        <strain evidence="6 7">AK21</strain>
    </source>
</reference>
<dbReference type="PATRIC" id="fig|1137280.3.peg.41"/>
<dbReference type="SUPFAM" id="SSF46458">
    <property type="entry name" value="Globin-like"/>
    <property type="match status" value="1"/>
</dbReference>
<dbReference type="Pfam" id="PF01152">
    <property type="entry name" value="Bac_globin"/>
    <property type="match status" value="1"/>
</dbReference>
<keyword evidence="4 5" id="KW-0408">Iron</keyword>